<dbReference type="AlphaFoldDB" id="A0A7W3T320"/>
<dbReference type="InterPro" id="IPR010852">
    <property type="entry name" value="ABATE"/>
</dbReference>
<dbReference type="Gene3D" id="1.10.3300.10">
    <property type="entry name" value="Jann2411-like domain"/>
    <property type="match status" value="1"/>
</dbReference>
<dbReference type="Proteomes" id="UP000530234">
    <property type="component" value="Unassembled WGS sequence"/>
</dbReference>
<proteinExistence type="predicted"/>
<evidence type="ECO:0000313" key="3">
    <source>
        <dbReference type="Proteomes" id="UP000530234"/>
    </source>
</evidence>
<keyword evidence="3" id="KW-1185">Reference proteome</keyword>
<evidence type="ECO:0000313" key="2">
    <source>
        <dbReference type="EMBL" id="MBB0230035.1"/>
    </source>
</evidence>
<name>A0A7W3T320_9ACTN</name>
<organism evidence="2 3">
    <name type="scientific">Streptomyces calidiresistens</name>
    <dbReference type="NCBI Taxonomy" id="1485586"/>
    <lineage>
        <taxon>Bacteria</taxon>
        <taxon>Bacillati</taxon>
        <taxon>Actinomycetota</taxon>
        <taxon>Actinomycetes</taxon>
        <taxon>Kitasatosporales</taxon>
        <taxon>Streptomycetaceae</taxon>
        <taxon>Streptomyces</taxon>
    </lineage>
</organism>
<protein>
    <recommendedName>
        <fullName evidence="1">Zinc finger CGNR domain-containing protein</fullName>
    </recommendedName>
</protein>
<dbReference type="InterPro" id="IPR021005">
    <property type="entry name" value="Znf_CGNR"/>
</dbReference>
<dbReference type="Pfam" id="PF07336">
    <property type="entry name" value="ABATE"/>
    <property type="match status" value="1"/>
</dbReference>
<dbReference type="Pfam" id="PF11706">
    <property type="entry name" value="zf-CGNR"/>
    <property type="match status" value="1"/>
</dbReference>
<feature type="domain" description="Zinc finger CGNR" evidence="1">
    <location>
        <begin position="144"/>
        <end position="187"/>
    </location>
</feature>
<dbReference type="SUPFAM" id="SSF160904">
    <property type="entry name" value="Jann2411-like"/>
    <property type="match status" value="1"/>
</dbReference>
<comment type="caution">
    <text evidence="2">The sequence shown here is derived from an EMBL/GenBank/DDBJ whole genome shotgun (WGS) entry which is preliminary data.</text>
</comment>
<accession>A0A7W3T320</accession>
<reference evidence="3" key="1">
    <citation type="submission" date="2019-10" db="EMBL/GenBank/DDBJ databases">
        <title>Streptomyces sp. nov., a novel actinobacterium isolated from alkaline environment.</title>
        <authorList>
            <person name="Golinska P."/>
        </authorList>
    </citation>
    <scope>NUCLEOTIDE SEQUENCE [LARGE SCALE GENOMIC DNA]</scope>
    <source>
        <strain evidence="3">DSM 42108</strain>
    </source>
</reference>
<gene>
    <name evidence="2" type="ORF">FOE67_11015</name>
</gene>
<dbReference type="RefSeq" id="WP_182663111.1">
    <property type="nucleotide sequence ID" value="NZ_VKHS01000207.1"/>
</dbReference>
<dbReference type="PANTHER" id="PTHR35525:SF3">
    <property type="entry name" value="BLL6575 PROTEIN"/>
    <property type="match status" value="1"/>
</dbReference>
<evidence type="ECO:0000259" key="1">
    <source>
        <dbReference type="Pfam" id="PF11706"/>
    </source>
</evidence>
<sequence>MTRAPETDDPRPLTGEPMAIDLLNTRWVDATGPRDLLASTTGLAVWLRGWAARFPAGDPPTADAETLDHLLRARDALAALIDTPLSPAPGAIAELNAVLARGRIRRNLTPGGPEDVIEVDSPSWLPAWAAAEDWLRLLADRPERIRPCAGSECVLHFHDTSKNGTRRWCSMAGCGNRAKARRHHARRRPEHD</sequence>
<dbReference type="EMBL" id="VKHS01000207">
    <property type="protein sequence ID" value="MBB0230035.1"/>
    <property type="molecule type" value="Genomic_DNA"/>
</dbReference>
<dbReference type="InterPro" id="IPR023286">
    <property type="entry name" value="ABATE_dom_sf"/>
</dbReference>
<dbReference type="PANTHER" id="PTHR35525">
    <property type="entry name" value="BLL6575 PROTEIN"/>
    <property type="match status" value="1"/>
</dbReference>